<reference evidence="3 4" key="1">
    <citation type="submission" date="2020-04" db="EMBL/GenBank/DDBJ databases">
        <title>Draft genome of Pyxidicoccus fallax type strain.</title>
        <authorList>
            <person name="Whitworth D.E."/>
        </authorList>
    </citation>
    <scope>NUCLEOTIDE SEQUENCE [LARGE SCALE GENOMIC DNA]</scope>
    <source>
        <strain evidence="3 4">DSM 14698</strain>
    </source>
</reference>
<evidence type="ECO:0000313" key="3">
    <source>
        <dbReference type="EMBL" id="NMO13409.1"/>
    </source>
</evidence>
<dbReference type="Proteomes" id="UP000518300">
    <property type="component" value="Unassembled WGS sequence"/>
</dbReference>
<keyword evidence="4" id="KW-1185">Reference proteome</keyword>
<feature type="chain" id="PRO_5032929280" evidence="2">
    <location>
        <begin position="23"/>
        <end position="312"/>
    </location>
</feature>
<evidence type="ECO:0000313" key="4">
    <source>
        <dbReference type="Proteomes" id="UP000518300"/>
    </source>
</evidence>
<dbReference type="Pfam" id="PF09544">
    <property type="entry name" value="DUF2381"/>
    <property type="match status" value="1"/>
</dbReference>
<organism evidence="3 4">
    <name type="scientific">Pyxidicoccus fallax</name>
    <dbReference type="NCBI Taxonomy" id="394095"/>
    <lineage>
        <taxon>Bacteria</taxon>
        <taxon>Pseudomonadati</taxon>
        <taxon>Myxococcota</taxon>
        <taxon>Myxococcia</taxon>
        <taxon>Myxococcales</taxon>
        <taxon>Cystobacterineae</taxon>
        <taxon>Myxococcaceae</taxon>
        <taxon>Pyxidicoccus</taxon>
    </lineage>
</organism>
<dbReference type="EMBL" id="JABBJJ010000002">
    <property type="protein sequence ID" value="NMO13409.1"/>
    <property type="molecule type" value="Genomic_DNA"/>
</dbReference>
<gene>
    <name evidence="3" type="ORF">HG543_00795</name>
</gene>
<keyword evidence="2" id="KW-0732">Signal</keyword>
<dbReference type="InterPro" id="IPR011754">
    <property type="entry name" value="Mxa_paralog_2268"/>
</dbReference>
<evidence type="ECO:0000256" key="1">
    <source>
        <dbReference type="SAM" id="Coils"/>
    </source>
</evidence>
<proteinExistence type="predicted"/>
<name>A0A848L455_9BACT</name>
<accession>A0A848L455</accession>
<comment type="caution">
    <text evidence="3">The sequence shown here is derived from an EMBL/GenBank/DDBJ whole genome shotgun (WGS) entry which is preliminary data.</text>
</comment>
<protein>
    <submittedName>
        <fullName evidence="3">DUF2381 family protein</fullName>
    </submittedName>
</protein>
<sequence length="312" mass="34998">MRNPPFAQVALLLALVASGALAREPGHKVVIRTLLVSEHPARTTPNLYVSGQVATVLRFEQNVDPEKTRLLAWEGRFEPLLVGGKKVVIEPLRDLHQDEGVPLLVTLADGTELPFLVQPPWRKDDGPAPFTDHQVNVFKDRKSYDAVLSSLYDSLNRERELSEENERLKQEENSVDHAYATLLLNGEVKKTPFRQQRMVVMKNEDMVTKVEVFSGPGKAAVVIHLTNMDARARWTFARVQLTSESTYTDRPFALRMNRADLAPGQSGKISVVVDKSAFESEKGGLVDLALQLFREDGLMHVAVPMDRKLLRN</sequence>
<evidence type="ECO:0000256" key="2">
    <source>
        <dbReference type="SAM" id="SignalP"/>
    </source>
</evidence>
<feature type="signal peptide" evidence="2">
    <location>
        <begin position="1"/>
        <end position="22"/>
    </location>
</feature>
<dbReference type="AlphaFoldDB" id="A0A848L455"/>
<dbReference type="RefSeq" id="WP_169342687.1">
    <property type="nucleotide sequence ID" value="NZ_JABBJJ010000002.1"/>
</dbReference>
<keyword evidence="1" id="KW-0175">Coiled coil</keyword>
<feature type="coiled-coil region" evidence="1">
    <location>
        <begin position="151"/>
        <end position="181"/>
    </location>
</feature>